<protein>
    <recommendedName>
        <fullName evidence="4">Phytase-like domain-containing protein</fullName>
    </recommendedName>
</protein>
<reference evidence="2 3" key="1">
    <citation type="submission" date="2022-01" db="EMBL/GenBank/DDBJ databases">
        <title>Paraglaciecola sp. G1-23.</title>
        <authorList>
            <person name="Jin M.S."/>
            <person name="Han D.M."/>
            <person name="Kim H.M."/>
            <person name="Jeon C.O."/>
        </authorList>
    </citation>
    <scope>NUCLEOTIDE SEQUENCE [LARGE SCALE GENOMIC DNA]</scope>
    <source>
        <strain evidence="2 3">G1-23</strain>
    </source>
</reference>
<name>A0ABS9D1V7_9ALTE</name>
<feature type="chain" id="PRO_5047134917" description="Phytase-like domain-containing protein" evidence="1">
    <location>
        <begin position="28"/>
        <end position="285"/>
    </location>
</feature>
<feature type="signal peptide" evidence="1">
    <location>
        <begin position="1"/>
        <end position="27"/>
    </location>
</feature>
<evidence type="ECO:0008006" key="4">
    <source>
        <dbReference type="Google" id="ProtNLM"/>
    </source>
</evidence>
<evidence type="ECO:0000313" key="3">
    <source>
        <dbReference type="Proteomes" id="UP001521137"/>
    </source>
</evidence>
<accession>A0ABS9D1V7</accession>
<dbReference type="EMBL" id="JAKGAS010000001">
    <property type="protein sequence ID" value="MCF2946893.1"/>
    <property type="molecule type" value="Genomic_DNA"/>
</dbReference>
<organism evidence="2 3">
    <name type="scientific">Paraglaciecola algarum</name>
    <dbReference type="NCBI Taxonomy" id="3050085"/>
    <lineage>
        <taxon>Bacteria</taxon>
        <taxon>Pseudomonadati</taxon>
        <taxon>Pseudomonadota</taxon>
        <taxon>Gammaproteobacteria</taxon>
        <taxon>Alteromonadales</taxon>
        <taxon>Alteromonadaceae</taxon>
        <taxon>Paraglaciecola</taxon>
    </lineage>
</organism>
<keyword evidence="1" id="KW-0732">Signal</keyword>
<dbReference type="Proteomes" id="UP001521137">
    <property type="component" value="Unassembled WGS sequence"/>
</dbReference>
<proteinExistence type="predicted"/>
<sequence length="285" mass="32376">MKLSVLFRSLLIFAIFLMMSNCSINHSQPLDYHIIDEYQLNNELTETSGLACLAGENALTINDSGNKPIIYTVNGNGQVVNQQQLPLTNYDWEAISVNKKQLFIGDIGNNSGKRPFVQIHVFSIDEKVEFINTIDVSYGQNELNNNQYMAHDFDAESLVSANENLYLFSKSWKSKQLFIYQVPLDGSKHHLNPSWTVKGLPGVITGGDYDKLNRRFILVGYELAALGWFKPFITILDDNFNLVKSFQLNQYSQVEGLCINPNGEVWITQESSYFSGQKLIKLQIR</sequence>
<comment type="caution">
    <text evidence="2">The sequence shown here is derived from an EMBL/GenBank/DDBJ whole genome shotgun (WGS) entry which is preliminary data.</text>
</comment>
<dbReference type="RefSeq" id="WP_235310410.1">
    <property type="nucleotide sequence ID" value="NZ_JAKGAS010000001.1"/>
</dbReference>
<evidence type="ECO:0000256" key="1">
    <source>
        <dbReference type="SAM" id="SignalP"/>
    </source>
</evidence>
<gene>
    <name evidence="2" type="ORF">L0668_02160</name>
</gene>
<keyword evidence="3" id="KW-1185">Reference proteome</keyword>
<dbReference type="SUPFAM" id="SSF75011">
    <property type="entry name" value="3-carboxy-cis,cis-mucoante lactonizing enzyme"/>
    <property type="match status" value="1"/>
</dbReference>
<evidence type="ECO:0000313" key="2">
    <source>
        <dbReference type="EMBL" id="MCF2946893.1"/>
    </source>
</evidence>